<dbReference type="InterPro" id="IPR036412">
    <property type="entry name" value="HAD-like_sf"/>
</dbReference>
<dbReference type="InterPro" id="IPR010033">
    <property type="entry name" value="HAD_SF_ppase_IIIC"/>
</dbReference>
<dbReference type="EMBL" id="SHKM01000003">
    <property type="protein sequence ID" value="RZT75584.1"/>
    <property type="molecule type" value="Genomic_DNA"/>
</dbReference>
<accession>A0ABY0IK72</accession>
<gene>
    <name evidence="1" type="ORF">EV678_2768</name>
</gene>
<name>A0ABY0IK72_9RHOO</name>
<dbReference type="NCBIfam" id="TIGR01681">
    <property type="entry name" value="HAD-SF-IIIC"/>
    <property type="match status" value="1"/>
</dbReference>
<dbReference type="Gene3D" id="3.40.50.1000">
    <property type="entry name" value="HAD superfamily/HAD-like"/>
    <property type="match status" value="1"/>
</dbReference>
<organism evidence="1 2">
    <name type="scientific">Azospira oryzae</name>
    <dbReference type="NCBI Taxonomy" id="146939"/>
    <lineage>
        <taxon>Bacteria</taxon>
        <taxon>Pseudomonadati</taxon>
        <taxon>Pseudomonadota</taxon>
        <taxon>Betaproteobacteria</taxon>
        <taxon>Rhodocyclales</taxon>
        <taxon>Rhodocyclaceae</taxon>
        <taxon>Azospira</taxon>
    </lineage>
</organism>
<dbReference type="InterPro" id="IPR023214">
    <property type="entry name" value="HAD_sf"/>
</dbReference>
<dbReference type="Proteomes" id="UP000292136">
    <property type="component" value="Unassembled WGS sequence"/>
</dbReference>
<protein>
    <submittedName>
        <fullName evidence="1">HAD superfamily phosphatase (TIGR01681 family)/FkbH-like protein</fullName>
    </submittedName>
</protein>
<sequence>MTATAKLPTEKTIEGAMSLFEAQAVLFAPRPNRLALQGLELPAPSRQSASVNVWRNHAFEPLVPLTTPYFAFCGWQADFRLGGYDDSLMFVDRQEADAELLWLDSDRFLARMAFDEWLPWLEGRLHALRSMSKAPVIIATWLDEAPQRARLQSLVDALPAVYFADLGSVCSEAGVPLRDSRSAALAGTPVANAAQVQLARELACHWLPGALLPPVKAVALDLDHTLHAGVLGEEGIQGVQLTPGHEALQNYVKGLQQRGVFVALVSRNERADVEALFAQRQDYPLRWEDFSATEVSWGDKAAAVERIAKALRIAADAVLFVDDNPGELASVTMQLPSVHAVYAHPDATLTCRAIHYYPGLWRWKVESDDAKRIQDLKANAERDVLAEHATDPAEYFRSLQVSLVYRIDPVAQLTRLADLCNKTNQFNLAMRRFNQAEVAERLERRDACIASVQLSDRLSDSGVIAVIVAERQGECLLVEELCVSCRAMGRQLEDTIILEALRRMPIFAGCQELAFRVAHGPRNQPALDWLARLLGCDTHPEAGLHNMPAQLVRDFTPAAGVTLNQE</sequence>
<evidence type="ECO:0000313" key="2">
    <source>
        <dbReference type="Proteomes" id="UP000292136"/>
    </source>
</evidence>
<keyword evidence="2" id="KW-1185">Reference proteome</keyword>
<dbReference type="NCBIfam" id="TIGR01686">
    <property type="entry name" value="FkbH"/>
    <property type="match status" value="1"/>
</dbReference>
<reference evidence="1 2" key="1">
    <citation type="submission" date="2019-02" db="EMBL/GenBank/DDBJ databases">
        <title>Genomic Encyclopedia of Type Strains, Phase IV (KMG-IV): sequencing the most valuable type-strain genomes for metagenomic binning, comparative biology and taxonomic classification.</title>
        <authorList>
            <person name="Goeker M."/>
        </authorList>
    </citation>
    <scope>NUCLEOTIDE SEQUENCE [LARGE SCALE GENOMIC DNA]</scope>
    <source>
        <strain evidence="1 2">DSM 21223</strain>
    </source>
</reference>
<dbReference type="SUPFAM" id="SSF56784">
    <property type="entry name" value="HAD-like"/>
    <property type="match status" value="1"/>
</dbReference>
<comment type="caution">
    <text evidence="1">The sequence shown here is derived from an EMBL/GenBank/DDBJ whole genome shotgun (WGS) entry which is preliminary data.</text>
</comment>
<evidence type="ECO:0000313" key="1">
    <source>
        <dbReference type="EMBL" id="RZT75584.1"/>
    </source>
</evidence>
<dbReference type="RefSeq" id="WP_130459951.1">
    <property type="nucleotide sequence ID" value="NZ_SHKM01000003.1"/>
</dbReference>
<dbReference type="InterPro" id="IPR010037">
    <property type="entry name" value="FkbH_domain"/>
</dbReference>
<proteinExistence type="predicted"/>